<sequence>MKNHPKLQIYQGIIQYLLDSTGYDIKNIASLSNASIKSISTIYQGNEIPPNFSSSEKHLVQLYQMILELNSKQRGCLPFLVKGNRNVNSYRSNQNG</sequence>
<organism evidence="1 2">
    <name type="scientific">Legionella nautarum</name>
    <dbReference type="NCBI Taxonomy" id="45070"/>
    <lineage>
        <taxon>Bacteria</taxon>
        <taxon>Pseudomonadati</taxon>
        <taxon>Pseudomonadota</taxon>
        <taxon>Gammaproteobacteria</taxon>
        <taxon>Legionellales</taxon>
        <taxon>Legionellaceae</taxon>
        <taxon>Legionella</taxon>
    </lineage>
</organism>
<name>A0A0W0X205_9GAMM</name>
<dbReference type="PATRIC" id="fig|45070.6.peg.533"/>
<protein>
    <recommendedName>
        <fullName evidence="3">XRE family transcriptional regulator</fullName>
    </recommendedName>
</protein>
<dbReference type="Proteomes" id="UP000054725">
    <property type="component" value="Unassembled WGS sequence"/>
</dbReference>
<keyword evidence="2" id="KW-1185">Reference proteome</keyword>
<gene>
    <name evidence="1" type="ORF">Lnau_0506</name>
</gene>
<proteinExistence type="predicted"/>
<dbReference type="AlphaFoldDB" id="A0A0W0X205"/>
<evidence type="ECO:0000313" key="1">
    <source>
        <dbReference type="EMBL" id="KTD38591.1"/>
    </source>
</evidence>
<accession>A0A0W0X205</accession>
<evidence type="ECO:0000313" key="2">
    <source>
        <dbReference type="Proteomes" id="UP000054725"/>
    </source>
</evidence>
<dbReference type="STRING" id="45070.Lnau_0506"/>
<evidence type="ECO:0008006" key="3">
    <source>
        <dbReference type="Google" id="ProtNLM"/>
    </source>
</evidence>
<reference evidence="1 2" key="1">
    <citation type="submission" date="2015-11" db="EMBL/GenBank/DDBJ databases">
        <title>Genomic analysis of 38 Legionella species identifies large and diverse effector repertoires.</title>
        <authorList>
            <person name="Burstein D."/>
            <person name="Amaro F."/>
            <person name="Zusman T."/>
            <person name="Lifshitz Z."/>
            <person name="Cohen O."/>
            <person name="Gilbert J.A."/>
            <person name="Pupko T."/>
            <person name="Shuman H.A."/>
            <person name="Segal G."/>
        </authorList>
    </citation>
    <scope>NUCLEOTIDE SEQUENCE [LARGE SCALE GENOMIC DNA]</scope>
    <source>
        <strain evidence="1 2">ATCC 49506</strain>
    </source>
</reference>
<dbReference type="EMBL" id="LNYO01000006">
    <property type="protein sequence ID" value="KTD38591.1"/>
    <property type="molecule type" value="Genomic_DNA"/>
</dbReference>
<comment type="caution">
    <text evidence="1">The sequence shown here is derived from an EMBL/GenBank/DDBJ whole genome shotgun (WGS) entry which is preliminary data.</text>
</comment>